<dbReference type="RefSeq" id="WP_185164517.1">
    <property type="nucleotide sequence ID" value="NZ_JACKWV010000003.1"/>
</dbReference>
<evidence type="ECO:0000256" key="5">
    <source>
        <dbReference type="ARBA" id="ARBA00023136"/>
    </source>
</evidence>
<comment type="similarity">
    <text evidence="2">Belongs to the autoinducer-2 exporter (AI-2E) (TC 2.A.86) family.</text>
</comment>
<organism evidence="7 8">
    <name type="scientific">Clostridium gasigenes</name>
    <dbReference type="NCBI Taxonomy" id="94869"/>
    <lineage>
        <taxon>Bacteria</taxon>
        <taxon>Bacillati</taxon>
        <taxon>Bacillota</taxon>
        <taxon>Clostridia</taxon>
        <taxon>Eubacteriales</taxon>
        <taxon>Clostridiaceae</taxon>
        <taxon>Clostridium</taxon>
    </lineage>
</organism>
<keyword evidence="5 6" id="KW-0472">Membrane</keyword>
<dbReference type="Proteomes" id="UP000585258">
    <property type="component" value="Unassembled WGS sequence"/>
</dbReference>
<name>A0A7X0VT03_9CLOT</name>
<feature type="transmembrane region" description="Helical" evidence="6">
    <location>
        <begin position="136"/>
        <end position="155"/>
    </location>
</feature>
<gene>
    <name evidence="7" type="ORF">H7E68_10195</name>
</gene>
<dbReference type="GO" id="GO:0016020">
    <property type="term" value="C:membrane"/>
    <property type="evidence" value="ECO:0007669"/>
    <property type="project" value="UniProtKB-SubCell"/>
</dbReference>
<dbReference type="PANTHER" id="PTHR21716">
    <property type="entry name" value="TRANSMEMBRANE PROTEIN"/>
    <property type="match status" value="1"/>
</dbReference>
<accession>A0A7X0VT03</accession>
<sequence>MKIYNEYEKIINLIVLFIVLVIITLSIKIYFQPFFIILIMLLFTTPSYKILVKFKINNKVAAVISIILINFLLGFTIFYFGNNLIGIFHKLYIGNIETVNIFLNNIKVLLNFDLNKGIETLSKIISTPMIAEGASITGSSFIGYFIGNVATYFILVDKDKVLELLSNVFSKKTIESIYIKKKNLKEVFLIEVLIVIVSTVIIVIGFKILGVKNSLFLGIICGMLDILPYVGTIIVFIPIIIYNIIMKRYLIVIGFVALYLLVLINKQILEAKFLSSKLDIHPLVVMLSIYIGVNIFGVIGIIAGPIYSIIAKDIIYTNKKQSIQGNKALSKKNNNKN</sequence>
<feature type="transmembrane region" description="Helical" evidence="6">
    <location>
        <begin position="249"/>
        <end position="269"/>
    </location>
</feature>
<feature type="transmembrane region" description="Helical" evidence="6">
    <location>
        <begin position="187"/>
        <end position="209"/>
    </location>
</feature>
<evidence type="ECO:0000313" key="7">
    <source>
        <dbReference type="EMBL" id="MBB6715096.1"/>
    </source>
</evidence>
<dbReference type="PANTHER" id="PTHR21716:SF68">
    <property type="entry name" value="TRANSPORT PROTEIN YTVI-RELATED"/>
    <property type="match status" value="1"/>
</dbReference>
<evidence type="ECO:0000256" key="4">
    <source>
        <dbReference type="ARBA" id="ARBA00022989"/>
    </source>
</evidence>
<feature type="transmembrane region" description="Helical" evidence="6">
    <location>
        <begin position="215"/>
        <end position="242"/>
    </location>
</feature>
<feature type="transmembrane region" description="Helical" evidence="6">
    <location>
        <begin position="289"/>
        <end position="310"/>
    </location>
</feature>
<protein>
    <submittedName>
        <fullName evidence="7">AI-2E family transporter</fullName>
    </submittedName>
</protein>
<keyword evidence="4 6" id="KW-1133">Transmembrane helix</keyword>
<comment type="caution">
    <text evidence="7">The sequence shown here is derived from an EMBL/GenBank/DDBJ whole genome shotgun (WGS) entry which is preliminary data.</text>
</comment>
<evidence type="ECO:0000256" key="2">
    <source>
        <dbReference type="ARBA" id="ARBA00009773"/>
    </source>
</evidence>
<evidence type="ECO:0000256" key="6">
    <source>
        <dbReference type="SAM" id="Phobius"/>
    </source>
</evidence>
<evidence type="ECO:0000256" key="3">
    <source>
        <dbReference type="ARBA" id="ARBA00022692"/>
    </source>
</evidence>
<dbReference type="Pfam" id="PF01594">
    <property type="entry name" value="AI-2E_transport"/>
    <property type="match status" value="1"/>
</dbReference>
<proteinExistence type="inferred from homology"/>
<evidence type="ECO:0000313" key="8">
    <source>
        <dbReference type="Proteomes" id="UP000585258"/>
    </source>
</evidence>
<dbReference type="EMBL" id="JACKWY010000005">
    <property type="protein sequence ID" value="MBB6715096.1"/>
    <property type="molecule type" value="Genomic_DNA"/>
</dbReference>
<feature type="transmembrane region" description="Helical" evidence="6">
    <location>
        <begin position="10"/>
        <end position="27"/>
    </location>
</feature>
<feature type="transmembrane region" description="Helical" evidence="6">
    <location>
        <begin position="33"/>
        <end position="51"/>
    </location>
</feature>
<dbReference type="AlphaFoldDB" id="A0A7X0VT03"/>
<feature type="transmembrane region" description="Helical" evidence="6">
    <location>
        <begin position="60"/>
        <end position="81"/>
    </location>
</feature>
<keyword evidence="3 6" id="KW-0812">Transmembrane</keyword>
<evidence type="ECO:0000256" key="1">
    <source>
        <dbReference type="ARBA" id="ARBA00004141"/>
    </source>
</evidence>
<comment type="subcellular location">
    <subcellularLocation>
        <location evidence="1">Membrane</location>
        <topology evidence="1">Multi-pass membrane protein</topology>
    </subcellularLocation>
</comment>
<dbReference type="InterPro" id="IPR002549">
    <property type="entry name" value="AI-2E-like"/>
</dbReference>
<reference evidence="7 8" key="1">
    <citation type="submission" date="2020-08" db="EMBL/GenBank/DDBJ databases">
        <title>Clostridia isolated from Swiss meat.</title>
        <authorList>
            <person name="Wambui J."/>
            <person name="Stevens M.J.A."/>
            <person name="Stephan R."/>
        </authorList>
    </citation>
    <scope>NUCLEOTIDE SEQUENCE [LARGE SCALE GENOMIC DNA]</scope>
    <source>
        <strain evidence="7 8">CM001</strain>
    </source>
</reference>
<dbReference type="GO" id="GO:0055085">
    <property type="term" value="P:transmembrane transport"/>
    <property type="evidence" value="ECO:0007669"/>
    <property type="project" value="TreeGrafter"/>
</dbReference>